<feature type="compositionally biased region" description="Basic and acidic residues" evidence="1">
    <location>
        <begin position="131"/>
        <end position="140"/>
    </location>
</feature>
<keyword evidence="2" id="KW-0472">Membrane</keyword>
<dbReference type="Proteomes" id="UP000011713">
    <property type="component" value="Unassembled WGS sequence"/>
</dbReference>
<keyword evidence="2" id="KW-0812">Transmembrane</keyword>
<reference evidence="3" key="2">
    <citation type="submission" date="2015-06" db="UniProtKB">
        <authorList>
            <consortium name="EnsemblProtists"/>
        </authorList>
    </citation>
    <scope>IDENTIFICATION</scope>
    <source>
        <strain evidence="3">Emoy2</strain>
    </source>
</reference>
<proteinExistence type="predicted"/>
<reference evidence="4" key="1">
    <citation type="journal article" date="2010" name="Science">
        <title>Signatures of adaptation to obligate biotrophy in the Hyaloperonospora arabidopsidis genome.</title>
        <authorList>
            <person name="Baxter L."/>
            <person name="Tripathy S."/>
            <person name="Ishaque N."/>
            <person name="Boot N."/>
            <person name="Cabral A."/>
            <person name="Kemen E."/>
            <person name="Thines M."/>
            <person name="Ah-Fong A."/>
            <person name="Anderson R."/>
            <person name="Badejoko W."/>
            <person name="Bittner-Eddy P."/>
            <person name="Boore J.L."/>
            <person name="Chibucos M.C."/>
            <person name="Coates M."/>
            <person name="Dehal P."/>
            <person name="Delehaunty K."/>
            <person name="Dong S."/>
            <person name="Downton P."/>
            <person name="Dumas B."/>
            <person name="Fabro G."/>
            <person name="Fronick C."/>
            <person name="Fuerstenberg S.I."/>
            <person name="Fulton L."/>
            <person name="Gaulin E."/>
            <person name="Govers F."/>
            <person name="Hughes L."/>
            <person name="Humphray S."/>
            <person name="Jiang R.H."/>
            <person name="Judelson H."/>
            <person name="Kamoun S."/>
            <person name="Kyung K."/>
            <person name="Meijer H."/>
            <person name="Minx P."/>
            <person name="Morris P."/>
            <person name="Nelson J."/>
            <person name="Phuntumart V."/>
            <person name="Qutob D."/>
            <person name="Rehmany A."/>
            <person name="Rougon-Cardoso A."/>
            <person name="Ryden P."/>
            <person name="Torto-Alalibo T."/>
            <person name="Studholme D."/>
            <person name="Wang Y."/>
            <person name="Win J."/>
            <person name="Wood J."/>
            <person name="Clifton S.W."/>
            <person name="Rogers J."/>
            <person name="Van den Ackerveken G."/>
            <person name="Jones J.D."/>
            <person name="McDowell J.M."/>
            <person name="Beynon J."/>
            <person name="Tyler B.M."/>
        </authorList>
    </citation>
    <scope>NUCLEOTIDE SEQUENCE [LARGE SCALE GENOMIC DNA]</scope>
    <source>
        <strain evidence="4">Emoy2</strain>
    </source>
</reference>
<keyword evidence="2" id="KW-1133">Transmembrane helix</keyword>
<feature type="region of interest" description="Disordered" evidence="1">
    <location>
        <begin position="126"/>
        <end position="152"/>
    </location>
</feature>
<feature type="transmembrane region" description="Helical" evidence="2">
    <location>
        <begin position="6"/>
        <end position="28"/>
    </location>
</feature>
<dbReference type="AlphaFoldDB" id="M4B8W2"/>
<dbReference type="InParanoid" id="M4B8W2"/>
<evidence type="ECO:0000313" key="3">
    <source>
        <dbReference type="EnsemblProtists" id="HpaP802719"/>
    </source>
</evidence>
<name>M4B8W2_HYAAE</name>
<dbReference type="eggNOG" id="ENOG502SSKA">
    <property type="taxonomic scope" value="Eukaryota"/>
</dbReference>
<dbReference type="EMBL" id="JH597989">
    <property type="status" value="NOT_ANNOTATED_CDS"/>
    <property type="molecule type" value="Genomic_DNA"/>
</dbReference>
<dbReference type="EnsemblProtists" id="HpaT802719">
    <property type="protein sequence ID" value="HpaP802719"/>
    <property type="gene ID" value="HpaG802719"/>
</dbReference>
<dbReference type="VEuPathDB" id="FungiDB:HpaG802719"/>
<feature type="compositionally biased region" description="Polar residues" evidence="1">
    <location>
        <begin position="142"/>
        <end position="152"/>
    </location>
</feature>
<evidence type="ECO:0000256" key="2">
    <source>
        <dbReference type="SAM" id="Phobius"/>
    </source>
</evidence>
<evidence type="ECO:0000256" key="1">
    <source>
        <dbReference type="SAM" id="MobiDB-lite"/>
    </source>
</evidence>
<keyword evidence="4" id="KW-1185">Reference proteome</keyword>
<protein>
    <submittedName>
        <fullName evidence="3">Uncharacterized protein</fullName>
    </submittedName>
</protein>
<evidence type="ECO:0000313" key="4">
    <source>
        <dbReference type="Proteomes" id="UP000011713"/>
    </source>
</evidence>
<dbReference type="HOGENOM" id="CLU_145091_0_0_1"/>
<sequence>MSLETALTISIPFVVSIIVSTAAIALIFKLATGFFTSLTSIFERKKTIKQPHECIDFDTESGIMSPAPYGYHSTWTTPQSKTFSPSFSGNTYTVRVTTPSGLCILERPPRSPRVMTSLVSPIKTGCSPPKRKLEAHDKRSPRQQWWSPGQVV</sequence>
<organism evidence="3 4">
    <name type="scientific">Hyaloperonospora arabidopsidis (strain Emoy2)</name>
    <name type="common">Downy mildew agent</name>
    <name type="synonym">Peronospora arabidopsidis</name>
    <dbReference type="NCBI Taxonomy" id="559515"/>
    <lineage>
        <taxon>Eukaryota</taxon>
        <taxon>Sar</taxon>
        <taxon>Stramenopiles</taxon>
        <taxon>Oomycota</taxon>
        <taxon>Peronosporomycetes</taxon>
        <taxon>Peronosporales</taxon>
        <taxon>Peronosporaceae</taxon>
        <taxon>Hyaloperonospora</taxon>
    </lineage>
</organism>
<accession>M4B8W2</accession>